<evidence type="ECO:0000313" key="2">
    <source>
        <dbReference type="EMBL" id="KAK8930617.1"/>
    </source>
</evidence>
<accession>A0AAP0B6U0</accession>
<keyword evidence="3" id="KW-1185">Reference proteome</keyword>
<dbReference type="Proteomes" id="UP001418222">
    <property type="component" value="Unassembled WGS sequence"/>
</dbReference>
<name>A0AAP0B6U0_9ASPA</name>
<sequence>MRVSPVLLLLSYTSLFNSVQVTPDDLLPLPEFKTDFITSFGTQFSEKSVLDSQTTSLHMVRRGFKSNYQLDVLSPQSAVFVTPEIGSLTTCGQNSVSSSHFSKRVVQQSQHLTPSVIVSSPVEQNFTTGSNASSFTSGLADPPFSHRSGRQGWKLVRCDVVHLFGRCNQQRQGERGRPRSACRRADYVLSSEHRLWLLLSRSTKKRLPNAQTFSKPHMDPHNTDSHHHTQKSWYNSYRCLGYQSSETELLCEAAIILAVSYCFLYFPLEQFISISEPSTGYLLDFIIVDFS</sequence>
<proteinExistence type="predicted"/>
<comment type="caution">
    <text evidence="2">The sequence shown here is derived from an EMBL/GenBank/DDBJ whole genome shotgun (WGS) entry which is preliminary data.</text>
</comment>
<gene>
    <name evidence="2" type="ORF">KSP39_PZI016610</name>
</gene>
<dbReference type="EMBL" id="JBBWWQ010000014">
    <property type="protein sequence ID" value="KAK8930617.1"/>
    <property type="molecule type" value="Genomic_DNA"/>
</dbReference>
<reference evidence="2 3" key="1">
    <citation type="journal article" date="2022" name="Nat. Plants">
        <title>Genomes of leafy and leafless Platanthera orchids illuminate the evolution of mycoheterotrophy.</title>
        <authorList>
            <person name="Li M.H."/>
            <person name="Liu K.W."/>
            <person name="Li Z."/>
            <person name="Lu H.C."/>
            <person name="Ye Q.L."/>
            <person name="Zhang D."/>
            <person name="Wang J.Y."/>
            <person name="Li Y.F."/>
            <person name="Zhong Z.M."/>
            <person name="Liu X."/>
            <person name="Yu X."/>
            <person name="Liu D.K."/>
            <person name="Tu X.D."/>
            <person name="Liu B."/>
            <person name="Hao Y."/>
            <person name="Liao X.Y."/>
            <person name="Jiang Y.T."/>
            <person name="Sun W.H."/>
            <person name="Chen J."/>
            <person name="Chen Y.Q."/>
            <person name="Ai Y."/>
            <person name="Zhai J.W."/>
            <person name="Wu S.S."/>
            <person name="Zhou Z."/>
            <person name="Hsiao Y.Y."/>
            <person name="Wu W.L."/>
            <person name="Chen Y.Y."/>
            <person name="Lin Y.F."/>
            <person name="Hsu J.L."/>
            <person name="Li C.Y."/>
            <person name="Wang Z.W."/>
            <person name="Zhao X."/>
            <person name="Zhong W.Y."/>
            <person name="Ma X.K."/>
            <person name="Ma L."/>
            <person name="Huang J."/>
            <person name="Chen G.Z."/>
            <person name="Huang M.Z."/>
            <person name="Huang L."/>
            <person name="Peng D.H."/>
            <person name="Luo Y.B."/>
            <person name="Zou S.Q."/>
            <person name="Chen S.P."/>
            <person name="Lan S."/>
            <person name="Tsai W.C."/>
            <person name="Van de Peer Y."/>
            <person name="Liu Z.J."/>
        </authorList>
    </citation>
    <scope>NUCLEOTIDE SEQUENCE [LARGE SCALE GENOMIC DNA]</scope>
    <source>
        <strain evidence="2">Lor287</strain>
    </source>
</reference>
<dbReference type="AlphaFoldDB" id="A0AAP0B6U0"/>
<protein>
    <submittedName>
        <fullName evidence="2">Uncharacterized protein</fullName>
    </submittedName>
</protein>
<evidence type="ECO:0000256" key="1">
    <source>
        <dbReference type="SAM" id="SignalP"/>
    </source>
</evidence>
<organism evidence="2 3">
    <name type="scientific">Platanthera zijinensis</name>
    <dbReference type="NCBI Taxonomy" id="2320716"/>
    <lineage>
        <taxon>Eukaryota</taxon>
        <taxon>Viridiplantae</taxon>
        <taxon>Streptophyta</taxon>
        <taxon>Embryophyta</taxon>
        <taxon>Tracheophyta</taxon>
        <taxon>Spermatophyta</taxon>
        <taxon>Magnoliopsida</taxon>
        <taxon>Liliopsida</taxon>
        <taxon>Asparagales</taxon>
        <taxon>Orchidaceae</taxon>
        <taxon>Orchidoideae</taxon>
        <taxon>Orchideae</taxon>
        <taxon>Orchidinae</taxon>
        <taxon>Platanthera</taxon>
    </lineage>
</organism>
<feature type="chain" id="PRO_5042840167" evidence="1">
    <location>
        <begin position="22"/>
        <end position="291"/>
    </location>
</feature>
<keyword evidence="1" id="KW-0732">Signal</keyword>
<feature type="signal peptide" evidence="1">
    <location>
        <begin position="1"/>
        <end position="21"/>
    </location>
</feature>
<evidence type="ECO:0000313" key="3">
    <source>
        <dbReference type="Proteomes" id="UP001418222"/>
    </source>
</evidence>